<dbReference type="AlphaFoldDB" id="A0ABD5P8N3"/>
<gene>
    <name evidence="1" type="ORF">ACFO0N_04040</name>
</gene>
<organism evidence="1 2">
    <name type="scientific">Halobium salinum</name>
    <dbReference type="NCBI Taxonomy" id="1364940"/>
    <lineage>
        <taxon>Archaea</taxon>
        <taxon>Methanobacteriati</taxon>
        <taxon>Methanobacteriota</taxon>
        <taxon>Stenosarchaea group</taxon>
        <taxon>Halobacteria</taxon>
        <taxon>Halobacteriales</taxon>
        <taxon>Haloferacaceae</taxon>
        <taxon>Halobium</taxon>
    </lineage>
</organism>
<dbReference type="RefSeq" id="WP_267622581.1">
    <property type="nucleotide sequence ID" value="NZ_JAODIW010000006.1"/>
</dbReference>
<keyword evidence="2" id="KW-1185">Reference proteome</keyword>
<sequence>MLNPDTGVVEVREYRLGDGVEEKAFMAASAQTQLAMKECPGYVSREVFKGEDGYLDVVHWERPENADAATTLEEEDSAVRTLFDLLDEESLSRRRFVPVG</sequence>
<name>A0ABD5P8N3_9EURY</name>
<reference evidence="1 2" key="1">
    <citation type="journal article" date="2019" name="Int. J. Syst. Evol. Microbiol.">
        <title>The Global Catalogue of Microorganisms (GCM) 10K type strain sequencing project: providing services to taxonomists for standard genome sequencing and annotation.</title>
        <authorList>
            <consortium name="The Broad Institute Genomics Platform"/>
            <consortium name="The Broad Institute Genome Sequencing Center for Infectious Disease"/>
            <person name="Wu L."/>
            <person name="Ma J."/>
        </authorList>
    </citation>
    <scope>NUCLEOTIDE SEQUENCE [LARGE SCALE GENOMIC DNA]</scope>
    <source>
        <strain evidence="1 2">CGMCC 1.12553</strain>
    </source>
</reference>
<evidence type="ECO:0000313" key="2">
    <source>
        <dbReference type="Proteomes" id="UP001595921"/>
    </source>
</evidence>
<evidence type="ECO:0000313" key="1">
    <source>
        <dbReference type="EMBL" id="MFC4357119.1"/>
    </source>
</evidence>
<dbReference type="Proteomes" id="UP001595921">
    <property type="component" value="Unassembled WGS sequence"/>
</dbReference>
<proteinExistence type="predicted"/>
<dbReference type="InterPro" id="IPR011008">
    <property type="entry name" value="Dimeric_a/b-barrel"/>
</dbReference>
<evidence type="ECO:0008006" key="3">
    <source>
        <dbReference type="Google" id="ProtNLM"/>
    </source>
</evidence>
<comment type="caution">
    <text evidence="1">The sequence shown here is derived from an EMBL/GenBank/DDBJ whole genome shotgun (WGS) entry which is preliminary data.</text>
</comment>
<dbReference type="Gene3D" id="3.30.70.100">
    <property type="match status" value="1"/>
</dbReference>
<accession>A0ABD5P8N3</accession>
<protein>
    <recommendedName>
        <fullName evidence="3">ABM domain-containing protein</fullName>
    </recommendedName>
</protein>
<dbReference type="EMBL" id="JBHSDS010000003">
    <property type="protein sequence ID" value="MFC4357119.1"/>
    <property type="molecule type" value="Genomic_DNA"/>
</dbReference>
<dbReference type="SUPFAM" id="SSF54909">
    <property type="entry name" value="Dimeric alpha+beta barrel"/>
    <property type="match status" value="1"/>
</dbReference>